<organism evidence="1 2">
    <name type="scientific">Ruegeria halocynthiae</name>
    <dbReference type="NCBI Taxonomy" id="985054"/>
    <lineage>
        <taxon>Bacteria</taxon>
        <taxon>Pseudomonadati</taxon>
        <taxon>Pseudomonadota</taxon>
        <taxon>Alphaproteobacteria</taxon>
        <taxon>Rhodobacterales</taxon>
        <taxon>Roseobacteraceae</taxon>
        <taxon>Ruegeria</taxon>
    </lineage>
</organism>
<name>A0A1H3EKN6_9RHOB</name>
<keyword evidence="2" id="KW-1185">Reference proteome</keyword>
<sequence>MVIIRGDLDQVEPHNSPALYQPIQQFQHLIVQKPP</sequence>
<evidence type="ECO:0000313" key="1">
    <source>
        <dbReference type="EMBL" id="SDX78509.1"/>
    </source>
</evidence>
<reference evidence="2" key="1">
    <citation type="submission" date="2016-10" db="EMBL/GenBank/DDBJ databases">
        <authorList>
            <person name="Varghese N."/>
            <person name="Submissions S."/>
        </authorList>
    </citation>
    <scope>NUCLEOTIDE SEQUENCE [LARGE SCALE GENOMIC DNA]</scope>
    <source>
        <strain evidence="2">DSM 27839</strain>
    </source>
</reference>
<dbReference type="AlphaFoldDB" id="A0A1H3EKN6"/>
<dbReference type="Proteomes" id="UP000183400">
    <property type="component" value="Unassembled WGS sequence"/>
</dbReference>
<proteinExistence type="predicted"/>
<protein>
    <submittedName>
        <fullName evidence="1">Uncharacterized protein</fullName>
    </submittedName>
</protein>
<accession>A0A1H3EKN6</accession>
<evidence type="ECO:0000313" key="2">
    <source>
        <dbReference type="Proteomes" id="UP000183400"/>
    </source>
</evidence>
<dbReference type="EMBL" id="FNNP01000011">
    <property type="protein sequence ID" value="SDX78509.1"/>
    <property type="molecule type" value="Genomic_DNA"/>
</dbReference>
<gene>
    <name evidence="1" type="ORF">SAMN05444358_11182</name>
</gene>
<dbReference type="STRING" id="985054.SAMN05444358_11182"/>